<evidence type="ECO:0000256" key="3">
    <source>
        <dbReference type="ARBA" id="ARBA00022679"/>
    </source>
</evidence>
<evidence type="ECO:0000313" key="5">
    <source>
        <dbReference type="EMBL" id="OJJ40379.1"/>
    </source>
</evidence>
<dbReference type="EMBL" id="KV878209">
    <property type="protein sequence ID" value="OJJ40379.1"/>
    <property type="molecule type" value="Genomic_DNA"/>
</dbReference>
<dbReference type="GO" id="GO:0008757">
    <property type="term" value="F:S-adenosylmethionine-dependent methyltransferase activity"/>
    <property type="evidence" value="ECO:0007669"/>
    <property type="project" value="InterPro"/>
</dbReference>
<keyword evidence="2" id="KW-0489">Methyltransferase</keyword>
<reference evidence="6" key="1">
    <citation type="journal article" date="2017" name="Genome Biol.">
        <title>Comparative genomics reveals high biological diversity and specific adaptations in the industrially and medically important fungal genus Aspergillus.</title>
        <authorList>
            <person name="de Vries R.P."/>
            <person name="Riley R."/>
            <person name="Wiebenga A."/>
            <person name="Aguilar-Osorio G."/>
            <person name="Amillis S."/>
            <person name="Uchima C.A."/>
            <person name="Anderluh G."/>
            <person name="Asadollahi M."/>
            <person name="Askin M."/>
            <person name="Barry K."/>
            <person name="Battaglia E."/>
            <person name="Bayram O."/>
            <person name="Benocci T."/>
            <person name="Braus-Stromeyer S.A."/>
            <person name="Caldana C."/>
            <person name="Canovas D."/>
            <person name="Cerqueira G.C."/>
            <person name="Chen F."/>
            <person name="Chen W."/>
            <person name="Choi C."/>
            <person name="Clum A."/>
            <person name="Dos Santos R.A."/>
            <person name="Damasio A.R."/>
            <person name="Diallinas G."/>
            <person name="Emri T."/>
            <person name="Fekete E."/>
            <person name="Flipphi M."/>
            <person name="Freyberg S."/>
            <person name="Gallo A."/>
            <person name="Gournas C."/>
            <person name="Habgood R."/>
            <person name="Hainaut M."/>
            <person name="Harispe M.L."/>
            <person name="Henrissat B."/>
            <person name="Hilden K.S."/>
            <person name="Hope R."/>
            <person name="Hossain A."/>
            <person name="Karabika E."/>
            <person name="Karaffa L."/>
            <person name="Karanyi Z."/>
            <person name="Krasevec N."/>
            <person name="Kuo A."/>
            <person name="Kusch H."/>
            <person name="LaButti K."/>
            <person name="Lagendijk E.L."/>
            <person name="Lapidus A."/>
            <person name="Levasseur A."/>
            <person name="Lindquist E."/>
            <person name="Lipzen A."/>
            <person name="Logrieco A.F."/>
            <person name="MacCabe A."/>
            <person name="Maekelae M.R."/>
            <person name="Malavazi I."/>
            <person name="Melin P."/>
            <person name="Meyer V."/>
            <person name="Mielnichuk N."/>
            <person name="Miskei M."/>
            <person name="Molnar A.P."/>
            <person name="Mule G."/>
            <person name="Ngan C.Y."/>
            <person name="Orejas M."/>
            <person name="Orosz E."/>
            <person name="Ouedraogo J.P."/>
            <person name="Overkamp K.M."/>
            <person name="Park H.-S."/>
            <person name="Perrone G."/>
            <person name="Piumi F."/>
            <person name="Punt P.J."/>
            <person name="Ram A.F."/>
            <person name="Ramon A."/>
            <person name="Rauscher S."/>
            <person name="Record E."/>
            <person name="Riano-Pachon D.M."/>
            <person name="Robert V."/>
            <person name="Roehrig J."/>
            <person name="Ruller R."/>
            <person name="Salamov A."/>
            <person name="Salih N.S."/>
            <person name="Samson R.A."/>
            <person name="Sandor E."/>
            <person name="Sanguinetti M."/>
            <person name="Schuetze T."/>
            <person name="Sepcic K."/>
            <person name="Shelest E."/>
            <person name="Sherlock G."/>
            <person name="Sophianopoulou V."/>
            <person name="Squina F.M."/>
            <person name="Sun H."/>
            <person name="Susca A."/>
            <person name="Todd R.B."/>
            <person name="Tsang A."/>
            <person name="Unkles S.E."/>
            <person name="van de Wiele N."/>
            <person name="van Rossen-Uffink D."/>
            <person name="Oliveira J.V."/>
            <person name="Vesth T.C."/>
            <person name="Visser J."/>
            <person name="Yu J.-H."/>
            <person name="Zhou M."/>
            <person name="Andersen M.R."/>
            <person name="Archer D.B."/>
            <person name="Baker S.E."/>
            <person name="Benoit I."/>
            <person name="Brakhage A.A."/>
            <person name="Braus G.H."/>
            <person name="Fischer R."/>
            <person name="Frisvad J.C."/>
            <person name="Goldman G.H."/>
            <person name="Houbraken J."/>
            <person name="Oakley B."/>
            <person name="Pocsi I."/>
            <person name="Scazzocchio C."/>
            <person name="Seiboth B."/>
            <person name="vanKuyk P.A."/>
            <person name="Wortman J."/>
            <person name="Dyer P.S."/>
            <person name="Grigoriev I.V."/>
        </authorList>
    </citation>
    <scope>NUCLEOTIDE SEQUENCE [LARGE SCALE GENOMIC DNA]</scope>
    <source>
        <strain evidence="6">DTO 134E9</strain>
    </source>
</reference>
<dbReference type="PROSITE" id="PS51585">
    <property type="entry name" value="SAM_MT_TPMT"/>
    <property type="match status" value="1"/>
</dbReference>
<dbReference type="GO" id="GO:0032259">
    <property type="term" value="P:methylation"/>
    <property type="evidence" value="ECO:0007669"/>
    <property type="project" value="UniProtKB-KW"/>
</dbReference>
<dbReference type="STRING" id="1073089.A0A1L9RZL8"/>
<dbReference type="VEuPathDB" id="FungiDB:ASPWEDRAFT_33751"/>
<evidence type="ECO:0008006" key="7">
    <source>
        <dbReference type="Google" id="ProtNLM"/>
    </source>
</evidence>
<evidence type="ECO:0000256" key="1">
    <source>
        <dbReference type="ARBA" id="ARBA00022553"/>
    </source>
</evidence>
<organism evidence="5 6">
    <name type="scientific">Aspergillus wentii DTO 134E9</name>
    <dbReference type="NCBI Taxonomy" id="1073089"/>
    <lineage>
        <taxon>Eukaryota</taxon>
        <taxon>Fungi</taxon>
        <taxon>Dikarya</taxon>
        <taxon>Ascomycota</taxon>
        <taxon>Pezizomycotina</taxon>
        <taxon>Eurotiomycetes</taxon>
        <taxon>Eurotiomycetidae</taxon>
        <taxon>Eurotiales</taxon>
        <taxon>Aspergillaceae</taxon>
        <taxon>Aspergillus</taxon>
        <taxon>Aspergillus subgen. Cremei</taxon>
    </lineage>
</organism>
<dbReference type="GeneID" id="63749702"/>
<protein>
    <recommendedName>
        <fullName evidence="7">Thiol methyltransferase 2</fullName>
    </recommendedName>
</protein>
<dbReference type="InterPro" id="IPR029063">
    <property type="entry name" value="SAM-dependent_MTases_sf"/>
</dbReference>
<proteinExistence type="predicted"/>
<evidence type="ECO:0000313" key="6">
    <source>
        <dbReference type="Proteomes" id="UP000184383"/>
    </source>
</evidence>
<dbReference type="SUPFAM" id="SSF53335">
    <property type="entry name" value="S-adenosyl-L-methionine-dependent methyltransferases"/>
    <property type="match status" value="1"/>
</dbReference>
<dbReference type="CDD" id="cd02440">
    <property type="entry name" value="AdoMet_MTases"/>
    <property type="match status" value="1"/>
</dbReference>
<dbReference type="RefSeq" id="XP_040694055.1">
    <property type="nucleotide sequence ID" value="XM_040833854.1"/>
</dbReference>
<keyword evidence="6" id="KW-1185">Reference proteome</keyword>
<evidence type="ECO:0000256" key="4">
    <source>
        <dbReference type="ARBA" id="ARBA00022691"/>
    </source>
</evidence>
<dbReference type="Proteomes" id="UP000184383">
    <property type="component" value="Unassembled WGS sequence"/>
</dbReference>
<dbReference type="Gene3D" id="3.40.50.150">
    <property type="entry name" value="Vaccinia Virus protein VP39"/>
    <property type="match status" value="1"/>
</dbReference>
<dbReference type="InterPro" id="IPR008854">
    <property type="entry name" value="TPMT"/>
</dbReference>
<keyword evidence="4" id="KW-0949">S-adenosyl-L-methionine</keyword>
<keyword evidence="1" id="KW-0597">Phosphoprotein</keyword>
<dbReference type="PANTHER" id="PTHR32183:SF6">
    <property type="entry name" value="CYSTEINE SULFINATE DESULFINASE_CYSTEINE DESULFURASE AND RELATED ENZYMES"/>
    <property type="match status" value="1"/>
</dbReference>
<accession>A0A1L9RZL8</accession>
<dbReference type="AlphaFoldDB" id="A0A1L9RZL8"/>
<sequence length="282" mass="31716">MLLAGSPLYETIGPDTLAKYKGDQYLKGWAELWDNDTLPWDKGSPNPALEDTLIQQRSTIGGPLVHAQDKTYRKKALVPGCGRGFDVLLLASFGYDAYGLEYSAAGVEACKSEQAINGHRYPVRDPEVGQGEIIFVQGDFFQNDWLEKLNLSFNQFDLIYDYSFLCALSPSMRPMWALRHTQLLTSSPVGNLICLEFPRHKDPLKPGPPYGLSSEAYMEHLSHPGEDIPYDSQGFAKNNPLRESSERGLERVAHFQPARTHANGKDEQGVIQDRVSVWRRRN</sequence>
<keyword evidence="3" id="KW-0808">Transferase</keyword>
<dbReference type="PANTHER" id="PTHR32183">
    <property type="match status" value="1"/>
</dbReference>
<dbReference type="FunFam" id="3.40.50.150:FF:000438">
    <property type="entry name" value="Probable thiol methyltransferase 2"/>
    <property type="match status" value="1"/>
</dbReference>
<gene>
    <name evidence="5" type="ORF">ASPWEDRAFT_33751</name>
</gene>
<dbReference type="OrthoDB" id="276151at2759"/>
<dbReference type="Pfam" id="PF05724">
    <property type="entry name" value="TPMT"/>
    <property type="match status" value="1"/>
</dbReference>
<name>A0A1L9RZL8_ASPWE</name>
<evidence type="ECO:0000256" key="2">
    <source>
        <dbReference type="ARBA" id="ARBA00022603"/>
    </source>
</evidence>